<dbReference type="PANTHER" id="PTHR37297:SF1">
    <property type="entry name" value="PROTEIN NRDI"/>
    <property type="match status" value="1"/>
</dbReference>
<dbReference type="SUPFAM" id="SSF52218">
    <property type="entry name" value="Flavoproteins"/>
    <property type="match status" value="1"/>
</dbReference>
<organism evidence="4 5">
    <name type="scientific">Pseudochrobactrum asaccharolyticum</name>
    <dbReference type="NCBI Taxonomy" id="354351"/>
    <lineage>
        <taxon>Bacteria</taxon>
        <taxon>Pseudomonadati</taxon>
        <taxon>Pseudomonadota</taxon>
        <taxon>Alphaproteobacteria</taxon>
        <taxon>Hyphomicrobiales</taxon>
        <taxon>Brucellaceae</taxon>
        <taxon>Pseudochrobactrum</taxon>
    </lineage>
</organism>
<dbReference type="EMBL" id="QNRH01000003">
    <property type="protein sequence ID" value="RBO95647.1"/>
    <property type="molecule type" value="Genomic_DNA"/>
</dbReference>
<dbReference type="InterPro" id="IPR029039">
    <property type="entry name" value="Flavoprotein-like_sf"/>
</dbReference>
<evidence type="ECO:0000256" key="1">
    <source>
        <dbReference type="ARBA" id="ARBA00003999"/>
    </source>
</evidence>
<dbReference type="OrthoDB" id="350535at2"/>
<dbReference type="InterPro" id="IPR004465">
    <property type="entry name" value="RNR_NrdI"/>
</dbReference>
<dbReference type="AlphaFoldDB" id="A0A366E023"/>
<evidence type="ECO:0000313" key="4">
    <source>
        <dbReference type="EMBL" id="RBO95647.1"/>
    </source>
</evidence>
<comment type="similarity">
    <text evidence="2 3">Belongs to the NrdI family.</text>
</comment>
<dbReference type="PANTHER" id="PTHR37297">
    <property type="entry name" value="PROTEIN NRDI"/>
    <property type="match status" value="1"/>
</dbReference>
<comment type="function">
    <text evidence="1 3">Probably involved in ribonucleotide reductase function.</text>
</comment>
<dbReference type="PIRSF" id="PIRSF005087">
    <property type="entry name" value="NrdI"/>
    <property type="match status" value="1"/>
</dbReference>
<dbReference type="HAMAP" id="MF_00128">
    <property type="entry name" value="NrdI"/>
    <property type="match status" value="1"/>
</dbReference>
<dbReference type="NCBIfam" id="TIGR00333">
    <property type="entry name" value="nrdI"/>
    <property type="match status" value="1"/>
</dbReference>
<gene>
    <name evidence="3" type="primary">nrdI</name>
    <name evidence="4" type="ORF">DFR47_103211</name>
</gene>
<comment type="caution">
    <text evidence="4">The sequence shown here is derived from an EMBL/GenBank/DDBJ whole genome shotgun (WGS) entry which is preliminary data.</text>
</comment>
<dbReference type="Proteomes" id="UP000252893">
    <property type="component" value="Unassembled WGS sequence"/>
</dbReference>
<evidence type="ECO:0000256" key="2">
    <source>
        <dbReference type="ARBA" id="ARBA00009942"/>
    </source>
</evidence>
<reference evidence="4 5" key="1">
    <citation type="submission" date="2018-06" db="EMBL/GenBank/DDBJ databases">
        <title>Genomic Encyclopedia of Type Strains, Phase IV (KMG-IV): sequencing the most valuable type-strain genomes for metagenomic binning, comparative biology and taxonomic classification.</title>
        <authorList>
            <person name="Goeker M."/>
        </authorList>
    </citation>
    <scope>NUCLEOTIDE SEQUENCE [LARGE SCALE GENOMIC DNA]</scope>
    <source>
        <strain evidence="4 5">DSM 25619</strain>
    </source>
</reference>
<protein>
    <recommendedName>
        <fullName evidence="3">Protein NrdI</fullName>
    </recommendedName>
</protein>
<dbReference type="Pfam" id="PF07972">
    <property type="entry name" value="Flavodoxin_NdrI"/>
    <property type="match status" value="1"/>
</dbReference>
<evidence type="ECO:0000313" key="5">
    <source>
        <dbReference type="Proteomes" id="UP000252893"/>
    </source>
</evidence>
<dbReference type="Gene3D" id="3.40.50.360">
    <property type="match status" value="1"/>
</dbReference>
<accession>A0A366E023</accession>
<sequence length="133" mass="14401">MSLLVYFSSGTLNTHKFITKLGLPALRIPCSKKSEPLQVDQPYILIAATYAGGDGKGAVPKPVIQFLNTPTNRKLIRGVIAGGNRNFGATYCLAGSIIAEKCNVPFLYRFELAGTDDDVANVKNGLRQLWSVN</sequence>
<name>A0A366E023_9HYPH</name>
<dbReference type="RefSeq" id="WP_113944181.1">
    <property type="nucleotide sequence ID" value="NZ_JBHEEG010000004.1"/>
</dbReference>
<evidence type="ECO:0000256" key="3">
    <source>
        <dbReference type="HAMAP-Rule" id="MF_00128"/>
    </source>
</evidence>
<keyword evidence="5" id="KW-1185">Reference proteome</keyword>
<proteinExistence type="inferred from homology"/>
<dbReference type="InterPro" id="IPR020852">
    <property type="entry name" value="RNR_Ib_NrdI_bac"/>
</dbReference>
<dbReference type="GO" id="GO:0010181">
    <property type="term" value="F:FMN binding"/>
    <property type="evidence" value="ECO:0007669"/>
    <property type="project" value="InterPro"/>
</dbReference>